<evidence type="ECO:0000256" key="1">
    <source>
        <dbReference type="SAM" id="Coils"/>
    </source>
</evidence>
<keyword evidence="1" id="KW-0175">Coiled coil</keyword>
<name>A0A9P4UAF4_9PLEO</name>
<evidence type="ECO:0000313" key="3">
    <source>
        <dbReference type="Proteomes" id="UP000799764"/>
    </source>
</evidence>
<dbReference type="AlphaFoldDB" id="A0A9P4UAF4"/>
<protein>
    <submittedName>
        <fullName evidence="2">Uncharacterized protein</fullName>
    </submittedName>
</protein>
<feature type="coiled-coil region" evidence="1">
    <location>
        <begin position="9"/>
        <end position="58"/>
    </location>
</feature>
<proteinExistence type="predicted"/>
<reference evidence="2" key="1">
    <citation type="journal article" date="2020" name="Stud. Mycol.">
        <title>101 Dothideomycetes genomes: a test case for predicting lifestyles and emergence of pathogens.</title>
        <authorList>
            <person name="Haridas S."/>
            <person name="Albert R."/>
            <person name="Binder M."/>
            <person name="Bloem J."/>
            <person name="Labutti K."/>
            <person name="Salamov A."/>
            <person name="Andreopoulos B."/>
            <person name="Baker S."/>
            <person name="Barry K."/>
            <person name="Bills G."/>
            <person name="Bluhm B."/>
            <person name="Cannon C."/>
            <person name="Castanera R."/>
            <person name="Culley D."/>
            <person name="Daum C."/>
            <person name="Ezra D."/>
            <person name="Gonzalez J."/>
            <person name="Henrissat B."/>
            <person name="Kuo A."/>
            <person name="Liang C."/>
            <person name="Lipzen A."/>
            <person name="Lutzoni F."/>
            <person name="Magnuson J."/>
            <person name="Mondo S."/>
            <person name="Nolan M."/>
            <person name="Ohm R."/>
            <person name="Pangilinan J."/>
            <person name="Park H.-J."/>
            <person name="Ramirez L."/>
            <person name="Alfaro M."/>
            <person name="Sun H."/>
            <person name="Tritt A."/>
            <person name="Yoshinaga Y."/>
            <person name="Zwiers L.-H."/>
            <person name="Turgeon B."/>
            <person name="Goodwin S."/>
            <person name="Spatafora J."/>
            <person name="Crous P."/>
            <person name="Grigoriev I."/>
        </authorList>
    </citation>
    <scope>NUCLEOTIDE SEQUENCE</scope>
    <source>
        <strain evidence="2">CBS 690.94</strain>
    </source>
</reference>
<keyword evidence="3" id="KW-1185">Reference proteome</keyword>
<dbReference type="EMBL" id="MU001504">
    <property type="protein sequence ID" value="KAF2442027.1"/>
    <property type="molecule type" value="Genomic_DNA"/>
</dbReference>
<dbReference type="Proteomes" id="UP000799764">
    <property type="component" value="Unassembled WGS sequence"/>
</dbReference>
<gene>
    <name evidence="2" type="ORF">P171DRAFT_487289</name>
</gene>
<accession>A0A9P4UAF4</accession>
<feature type="coiled-coil region" evidence="1">
    <location>
        <begin position="111"/>
        <end position="145"/>
    </location>
</feature>
<organism evidence="2 3">
    <name type="scientific">Karstenula rhodostoma CBS 690.94</name>
    <dbReference type="NCBI Taxonomy" id="1392251"/>
    <lineage>
        <taxon>Eukaryota</taxon>
        <taxon>Fungi</taxon>
        <taxon>Dikarya</taxon>
        <taxon>Ascomycota</taxon>
        <taxon>Pezizomycotina</taxon>
        <taxon>Dothideomycetes</taxon>
        <taxon>Pleosporomycetidae</taxon>
        <taxon>Pleosporales</taxon>
        <taxon>Massarineae</taxon>
        <taxon>Didymosphaeriaceae</taxon>
        <taxon>Karstenula</taxon>
    </lineage>
</organism>
<comment type="caution">
    <text evidence="2">The sequence shown here is derived from an EMBL/GenBank/DDBJ whole genome shotgun (WGS) entry which is preliminary data.</text>
</comment>
<evidence type="ECO:0000313" key="2">
    <source>
        <dbReference type="EMBL" id="KAF2442027.1"/>
    </source>
</evidence>
<sequence length="148" mass="16798">MATQELEGLKAKLAKYENLRRRCEIYEDEFTDEKRAQLKKLRLLIELVTEDISNLELEITPANGKQAAAGKAAAEKSAATATQQQLESKKEKLAKFEHVRKLCGFFEDNFSDEKRAQLKKLQLMIELLTEDVSKLELQVTNEKAAAAK</sequence>